<keyword evidence="12" id="KW-1185">Reference proteome</keyword>
<dbReference type="GO" id="GO:0005886">
    <property type="term" value="C:plasma membrane"/>
    <property type="evidence" value="ECO:0007669"/>
    <property type="project" value="TreeGrafter"/>
</dbReference>
<evidence type="ECO:0000256" key="5">
    <source>
        <dbReference type="ARBA" id="ARBA00022847"/>
    </source>
</evidence>
<feature type="transmembrane region" description="Helical" evidence="10">
    <location>
        <begin position="250"/>
        <end position="271"/>
    </location>
</feature>
<comment type="subcellular location">
    <subcellularLocation>
        <location evidence="1">Membrane</location>
        <topology evidence="1">Multi-pass membrane protein</topology>
    </subcellularLocation>
</comment>
<reference evidence="11 12" key="1">
    <citation type="submission" date="2024-03" db="EMBL/GenBank/DDBJ databases">
        <title>Adaptation during the transition from Ophiocordyceps entomopathogen to insect associate is accompanied by gene loss and intensified selection.</title>
        <authorList>
            <person name="Ward C.M."/>
            <person name="Onetto C.A."/>
            <person name="Borneman A.R."/>
        </authorList>
    </citation>
    <scope>NUCLEOTIDE SEQUENCE [LARGE SCALE GENOMIC DNA]</scope>
    <source>
        <strain evidence="11">AWRI1</strain>
        <tissue evidence="11">Single Adult Female</tissue>
    </source>
</reference>
<evidence type="ECO:0000313" key="11">
    <source>
        <dbReference type="EMBL" id="KAK7603490.1"/>
    </source>
</evidence>
<feature type="transmembrane region" description="Helical" evidence="10">
    <location>
        <begin position="579"/>
        <end position="601"/>
    </location>
</feature>
<comment type="similarity">
    <text evidence="2">Belongs to the sodium:neurotransmitter symporter (SNF) (TC 2.A.22) family.</text>
</comment>
<keyword evidence="5" id="KW-0769">Symport</keyword>
<dbReference type="EMBL" id="JBBCAQ010000006">
    <property type="protein sequence ID" value="KAK7603490.1"/>
    <property type="molecule type" value="Genomic_DNA"/>
</dbReference>
<dbReference type="PANTHER" id="PTHR11616">
    <property type="entry name" value="SODIUM/CHLORIDE DEPENDENT TRANSPORTER"/>
    <property type="match status" value="1"/>
</dbReference>
<sequence>MSQESESPLGQWNHGLSSMLACLGCTLGIFNISRFAIFSIHFGANFILQFLVLTVLIGIPLFTFHISLGQLLGTGVLNMWHISPIFKGIGIALLLSQAIIGIYSIIGVSWMFVYFRDSFISKEDWYRWAEPLELYGEDGVRTLKYTNGSYKIEQTVPDYFGGVVLQRRNVLKQEEDLMNVKFSVAFNLAIVWIIIFLSLSKGLKSYGKIVYVFSVLPIFGMTLLCAKLLGFLPNTSKSHNFFPETDWSEFFLNSKSWVAAFTEVFLTWGVFGASAMQITSHNRQKHYLYRDSALVIFITISVLLLAAFIANMCSQLLEYNNFLYLPSSFERSATYIFLQRMDVPLPHSYATTPIRWMSHSGLILGERTMKPATNVCQESGYQPLRLATELVPATFAAIGPKIISPFWSVLFYFVFIMFGIAQQLAIWYGVISNIVSINSKALKPCWTTIAWFTCIAGFVMGLPLTTETGIFVVYFMDYVIGCGWWIMILYLLQLGAVFIVRGRPYSGETIVATLFVRSNYFLQNWIAPMFTFNWNVILPVTLLLLSTSVFKNGGYRMLYNWHSPKFYEYWPQWSRRFGCFMQVMPLLIIPLVGIIQSYLYLTDGPVDIFERIRMLYRPVVENSSNIHNLNSNDVESNTRNSNNNNNSSTVSDDPPPKYTPPPSYSTATGARIAKLLRQSFRRSVIRIAQVLGSSDSTPSTSDNLQSMQRQLPPPPDYSTVLVEINQSRRCMIPTANSSTITVPDGSCAGEQSPSTLTALDVANILRSSLGRNRTLPSHTHNNSNNCGNNGDNCNNLVEQECTSIQCLVDSAVPINQDSIITLDDLKSEEQPT</sequence>
<keyword evidence="4 10" id="KW-0812">Transmembrane</keyword>
<feature type="binding site" evidence="8">
    <location>
        <position position="24"/>
    </location>
    <ligand>
        <name>Na(+)</name>
        <dbReference type="ChEBI" id="CHEBI:29101"/>
        <label>1</label>
    </ligand>
</feature>
<feature type="transmembrane region" description="Helical" evidence="10">
    <location>
        <begin position="534"/>
        <end position="558"/>
    </location>
</feature>
<feature type="transmembrane region" description="Helical" evidence="10">
    <location>
        <begin position="20"/>
        <end position="40"/>
    </location>
</feature>
<feature type="transmembrane region" description="Helical" evidence="10">
    <location>
        <begin position="470"/>
        <end position="492"/>
    </location>
</feature>
<organism evidence="11 12">
    <name type="scientific">Parthenolecanium corni</name>
    <dbReference type="NCBI Taxonomy" id="536013"/>
    <lineage>
        <taxon>Eukaryota</taxon>
        <taxon>Metazoa</taxon>
        <taxon>Ecdysozoa</taxon>
        <taxon>Arthropoda</taxon>
        <taxon>Hexapoda</taxon>
        <taxon>Insecta</taxon>
        <taxon>Pterygota</taxon>
        <taxon>Neoptera</taxon>
        <taxon>Paraneoptera</taxon>
        <taxon>Hemiptera</taxon>
        <taxon>Sternorrhyncha</taxon>
        <taxon>Coccoidea</taxon>
        <taxon>Coccidae</taxon>
        <taxon>Parthenolecanium</taxon>
    </lineage>
</organism>
<feature type="transmembrane region" description="Helical" evidence="10">
    <location>
        <begin position="409"/>
        <end position="430"/>
    </location>
</feature>
<keyword evidence="8" id="KW-0479">Metal-binding</keyword>
<evidence type="ECO:0000256" key="1">
    <source>
        <dbReference type="ARBA" id="ARBA00004141"/>
    </source>
</evidence>
<feature type="compositionally biased region" description="Polar residues" evidence="9">
    <location>
        <begin position="693"/>
        <end position="709"/>
    </location>
</feature>
<dbReference type="InterPro" id="IPR037272">
    <property type="entry name" value="SNS_sf"/>
</dbReference>
<feature type="transmembrane region" description="Helical" evidence="10">
    <location>
        <begin position="209"/>
        <end position="230"/>
    </location>
</feature>
<dbReference type="Proteomes" id="UP001367676">
    <property type="component" value="Unassembled WGS sequence"/>
</dbReference>
<dbReference type="PANTHER" id="PTHR11616:SF323">
    <property type="entry name" value="SODIUM-DEPENDENT TRANSPORTER BEDRAGGLED"/>
    <property type="match status" value="1"/>
</dbReference>
<feature type="transmembrane region" description="Helical" evidence="10">
    <location>
        <begin position="46"/>
        <end position="68"/>
    </location>
</feature>
<feature type="region of interest" description="Disordered" evidence="9">
    <location>
        <begin position="627"/>
        <end position="666"/>
    </location>
</feature>
<evidence type="ECO:0000256" key="9">
    <source>
        <dbReference type="SAM" id="MobiDB-lite"/>
    </source>
</evidence>
<dbReference type="PRINTS" id="PR00176">
    <property type="entry name" value="NANEUSMPORT"/>
</dbReference>
<feature type="transmembrane region" description="Helical" evidence="10">
    <location>
        <begin position="178"/>
        <end position="197"/>
    </location>
</feature>
<accession>A0AAN9TVE5</accession>
<dbReference type="Pfam" id="PF00209">
    <property type="entry name" value="SNF"/>
    <property type="match status" value="2"/>
</dbReference>
<keyword evidence="8" id="KW-0915">Sodium</keyword>
<proteinExistence type="inferred from homology"/>
<feature type="compositionally biased region" description="Low complexity" evidence="9">
    <location>
        <begin position="632"/>
        <end position="652"/>
    </location>
</feature>
<name>A0AAN9TVE5_9HEMI</name>
<protein>
    <submittedName>
        <fullName evidence="11">Uncharacterized protein</fullName>
    </submittedName>
</protein>
<evidence type="ECO:0000256" key="2">
    <source>
        <dbReference type="ARBA" id="ARBA00006459"/>
    </source>
</evidence>
<evidence type="ECO:0000256" key="10">
    <source>
        <dbReference type="SAM" id="Phobius"/>
    </source>
</evidence>
<dbReference type="GO" id="GO:0089718">
    <property type="term" value="P:amino acid import across plasma membrane"/>
    <property type="evidence" value="ECO:0007669"/>
    <property type="project" value="TreeGrafter"/>
</dbReference>
<keyword evidence="3" id="KW-0813">Transport</keyword>
<keyword evidence="7 10" id="KW-0472">Membrane</keyword>
<dbReference type="PROSITE" id="PS50267">
    <property type="entry name" value="NA_NEUROTRAN_SYMP_3"/>
    <property type="match status" value="1"/>
</dbReference>
<evidence type="ECO:0000256" key="4">
    <source>
        <dbReference type="ARBA" id="ARBA00022692"/>
    </source>
</evidence>
<keyword evidence="6 10" id="KW-1133">Transmembrane helix</keyword>
<feature type="binding site" evidence="8">
    <location>
        <position position="31"/>
    </location>
    <ligand>
        <name>Na(+)</name>
        <dbReference type="ChEBI" id="CHEBI:29101"/>
        <label>1</label>
    </ligand>
</feature>
<dbReference type="GO" id="GO:0015179">
    <property type="term" value="F:L-amino acid transmembrane transporter activity"/>
    <property type="evidence" value="ECO:0007669"/>
    <property type="project" value="TreeGrafter"/>
</dbReference>
<comment type="caution">
    <text evidence="11">The sequence shown here is derived from an EMBL/GenBank/DDBJ whole genome shotgun (WGS) entry which is preliminary data.</text>
</comment>
<evidence type="ECO:0000256" key="6">
    <source>
        <dbReference type="ARBA" id="ARBA00022989"/>
    </source>
</evidence>
<feature type="region of interest" description="Disordered" evidence="9">
    <location>
        <begin position="693"/>
        <end position="715"/>
    </location>
</feature>
<feature type="transmembrane region" description="Helical" evidence="10">
    <location>
        <begin position="89"/>
        <end position="115"/>
    </location>
</feature>
<dbReference type="GO" id="GO:0046872">
    <property type="term" value="F:metal ion binding"/>
    <property type="evidence" value="ECO:0007669"/>
    <property type="project" value="UniProtKB-KW"/>
</dbReference>
<evidence type="ECO:0000313" key="12">
    <source>
        <dbReference type="Proteomes" id="UP001367676"/>
    </source>
</evidence>
<evidence type="ECO:0000256" key="3">
    <source>
        <dbReference type="ARBA" id="ARBA00022448"/>
    </source>
</evidence>
<dbReference type="InterPro" id="IPR000175">
    <property type="entry name" value="Na/ntran_symport"/>
</dbReference>
<feature type="transmembrane region" description="Helical" evidence="10">
    <location>
        <begin position="442"/>
        <end position="464"/>
    </location>
</feature>
<dbReference type="SUPFAM" id="SSF161070">
    <property type="entry name" value="SNF-like"/>
    <property type="match status" value="1"/>
</dbReference>
<evidence type="ECO:0000256" key="7">
    <source>
        <dbReference type="ARBA" id="ARBA00023136"/>
    </source>
</evidence>
<dbReference type="GO" id="GO:0005283">
    <property type="term" value="F:amino acid:sodium symporter activity"/>
    <property type="evidence" value="ECO:0007669"/>
    <property type="project" value="TreeGrafter"/>
</dbReference>
<feature type="transmembrane region" description="Helical" evidence="10">
    <location>
        <begin position="292"/>
        <end position="317"/>
    </location>
</feature>
<evidence type="ECO:0000256" key="8">
    <source>
        <dbReference type="PIRSR" id="PIRSR600175-1"/>
    </source>
</evidence>
<gene>
    <name evidence="11" type="ORF">V9T40_003489</name>
</gene>
<dbReference type="AlphaFoldDB" id="A0AAN9TVE5"/>